<comment type="function">
    <text evidence="8">Catalyzes the NADPH-dependent reduction of glutamyl-tRNA(Glu) to glutamate 1-semialdehyde (GSA).</text>
</comment>
<evidence type="ECO:0000256" key="8">
    <source>
        <dbReference type="HAMAP-Rule" id="MF_00087"/>
    </source>
</evidence>
<reference evidence="13" key="1">
    <citation type="submission" date="2023-03" db="EMBL/GenBank/DDBJ databases">
        <title>Chitinimonas shenzhenensis gen. nov., sp. nov., a novel member of family Burkholderiaceae isolated from activated sludge collected in Shen Zhen, China.</title>
        <authorList>
            <person name="Wang X."/>
        </authorList>
    </citation>
    <scope>NUCLEOTIDE SEQUENCE</scope>
    <source>
        <strain evidence="13">DQS-5</strain>
    </source>
</reference>
<comment type="subunit">
    <text evidence="8">Homodimer.</text>
</comment>
<dbReference type="InterPro" id="IPR036453">
    <property type="entry name" value="GluRdtase_dimer_dom_sf"/>
</dbReference>
<dbReference type="InterPro" id="IPR015896">
    <property type="entry name" value="4pyrrol_synth_GluRdtase_dimer"/>
</dbReference>
<feature type="binding site" evidence="8">
    <location>
        <begin position="185"/>
        <end position="190"/>
    </location>
    <ligand>
        <name>NADP(+)</name>
        <dbReference type="ChEBI" id="CHEBI:58349"/>
    </ligand>
</feature>
<dbReference type="PANTHER" id="PTHR43013:SF1">
    <property type="entry name" value="GLUTAMYL-TRNA REDUCTASE"/>
    <property type="match status" value="1"/>
</dbReference>
<feature type="domain" description="Quinate/shikimate 5-dehydrogenase/glutamyl-tRNA reductase" evidence="11">
    <location>
        <begin position="167"/>
        <end position="302"/>
    </location>
</feature>
<feature type="site" description="Important for activity" evidence="8">
    <location>
        <position position="95"/>
    </location>
</feature>
<comment type="similarity">
    <text evidence="2 8 9">Belongs to the glutamyl-tRNA reductase family.</text>
</comment>
<dbReference type="Pfam" id="PF05201">
    <property type="entry name" value="GlutR_N"/>
    <property type="match status" value="1"/>
</dbReference>
<gene>
    <name evidence="8 13" type="primary">hemA</name>
    <name evidence="13" type="ORF">PZA18_02145</name>
</gene>
<dbReference type="NCBIfam" id="TIGR01035">
    <property type="entry name" value="hemA"/>
    <property type="match status" value="1"/>
</dbReference>
<evidence type="ECO:0000256" key="6">
    <source>
        <dbReference type="ARBA" id="ARBA00023244"/>
    </source>
</evidence>
<comment type="caution">
    <text evidence="13">The sequence shown here is derived from an EMBL/GenBank/DDBJ whole genome shotgun (WGS) entry which is preliminary data.</text>
</comment>
<dbReference type="Gene3D" id="3.30.460.30">
    <property type="entry name" value="Glutamyl-tRNA reductase, N-terminal domain"/>
    <property type="match status" value="1"/>
</dbReference>
<evidence type="ECO:0000256" key="1">
    <source>
        <dbReference type="ARBA" id="ARBA00005059"/>
    </source>
</evidence>
<proteinExistence type="inferred from homology"/>
<dbReference type="Pfam" id="PF00745">
    <property type="entry name" value="GlutR_dimer"/>
    <property type="match status" value="1"/>
</dbReference>
<feature type="domain" description="Tetrapyrrole biosynthesis glutamyl-tRNA reductase dimerisation" evidence="10">
    <location>
        <begin position="316"/>
        <end position="413"/>
    </location>
</feature>
<dbReference type="InterPro" id="IPR018214">
    <property type="entry name" value="GluRdtase_CS"/>
</dbReference>
<dbReference type="SUPFAM" id="SSF51735">
    <property type="entry name" value="NAD(P)-binding Rossmann-fold domains"/>
    <property type="match status" value="1"/>
</dbReference>
<evidence type="ECO:0000259" key="11">
    <source>
        <dbReference type="Pfam" id="PF01488"/>
    </source>
</evidence>
<dbReference type="InterPro" id="IPR000343">
    <property type="entry name" value="4pyrrol_synth_GluRdtase"/>
</dbReference>
<feature type="binding site" evidence="8">
    <location>
        <position position="116"/>
    </location>
    <ligand>
        <name>substrate</name>
    </ligand>
</feature>
<comment type="catalytic activity">
    <reaction evidence="7 8 9">
        <text>(S)-4-amino-5-oxopentanoate + tRNA(Glu) + NADP(+) = L-glutamyl-tRNA(Glu) + NADPH + H(+)</text>
        <dbReference type="Rhea" id="RHEA:12344"/>
        <dbReference type="Rhea" id="RHEA-COMP:9663"/>
        <dbReference type="Rhea" id="RHEA-COMP:9680"/>
        <dbReference type="ChEBI" id="CHEBI:15378"/>
        <dbReference type="ChEBI" id="CHEBI:57501"/>
        <dbReference type="ChEBI" id="CHEBI:57783"/>
        <dbReference type="ChEBI" id="CHEBI:58349"/>
        <dbReference type="ChEBI" id="CHEBI:78442"/>
        <dbReference type="ChEBI" id="CHEBI:78520"/>
        <dbReference type="EC" id="1.2.1.70"/>
    </reaction>
</comment>
<feature type="binding site" evidence="8">
    <location>
        <begin position="49"/>
        <end position="52"/>
    </location>
    <ligand>
        <name>substrate</name>
    </ligand>
</feature>
<evidence type="ECO:0000313" key="14">
    <source>
        <dbReference type="Proteomes" id="UP001172778"/>
    </source>
</evidence>
<dbReference type="CDD" id="cd05213">
    <property type="entry name" value="NAD_bind_Glutamyl_tRNA_reduct"/>
    <property type="match status" value="1"/>
</dbReference>
<dbReference type="InterPro" id="IPR006151">
    <property type="entry name" value="Shikm_DH/Glu-tRNA_Rdtase"/>
</dbReference>
<dbReference type="PANTHER" id="PTHR43013">
    <property type="entry name" value="GLUTAMYL-TRNA REDUCTASE"/>
    <property type="match status" value="1"/>
</dbReference>
<evidence type="ECO:0000256" key="7">
    <source>
        <dbReference type="ARBA" id="ARBA00047464"/>
    </source>
</evidence>
<sequence length="417" mass="45976">MQLFAYGLNHQTAPIEVREKLAFAPEQVESALADLLERQGVREAAIVSTCNRTEVYCNARDPEGAMRWLAEYRQLDVSKLNPFLYRLPGRDAARHAFRVAAGLDSMVLGEAQILGQMKDAVRAAQSAGALGILLNGLFQRAFSVAKEVRTQTAIGANSVSMAAAAVKLAERIFPDIGELAVLFVGAGEMIELTATHFAARKPRRLTIANRTVERGAALAAQFGGEAISLADLPESLSAFDIVVTCTASQLPLIGKGLVERAIKRRKHRPIFMVDLGVPRDIEPEVGRLSDVYLYSVDDLAEIVRQGREERQTAVAAAETIVDQHADDFMHWIDSRALVPTIRDLKDHIDRIRRHELERAHKRLAKGAPVDEVLEAMSQAMAAKFIHAPLATLNEAGASQHPELIELVRRLYHLHDRN</sequence>
<keyword evidence="5 8" id="KW-0560">Oxidoreductase</keyword>
<dbReference type="RefSeq" id="WP_284099133.1">
    <property type="nucleotide sequence ID" value="NZ_JARRAF010000002.1"/>
</dbReference>
<feature type="domain" description="Glutamyl-tRNA reductase N-terminal" evidence="12">
    <location>
        <begin position="7"/>
        <end position="152"/>
    </location>
</feature>
<dbReference type="EMBL" id="JARRAF010000002">
    <property type="protein sequence ID" value="MDK2122846.1"/>
    <property type="molecule type" value="Genomic_DNA"/>
</dbReference>
<protein>
    <recommendedName>
        <fullName evidence="3 8">Glutamyl-tRNA reductase</fullName>
        <shortName evidence="8">GluTR</shortName>
        <ecNumber evidence="3 8">1.2.1.70</ecNumber>
    </recommendedName>
</protein>
<comment type="pathway">
    <text evidence="1 8 9">Porphyrin-containing compound metabolism; protoporphyrin-IX biosynthesis; 5-aminolevulinate from L-glutamyl-tRNA(Glu): step 1/2.</text>
</comment>
<dbReference type="SUPFAM" id="SSF69075">
    <property type="entry name" value="Glutamyl tRNA-reductase dimerization domain"/>
    <property type="match status" value="1"/>
</dbReference>
<dbReference type="EC" id="1.2.1.70" evidence="3 8"/>
<dbReference type="InterPro" id="IPR036343">
    <property type="entry name" value="GluRdtase_N_sf"/>
</dbReference>
<evidence type="ECO:0000256" key="2">
    <source>
        <dbReference type="ARBA" id="ARBA00005916"/>
    </source>
</evidence>
<evidence type="ECO:0000256" key="3">
    <source>
        <dbReference type="ARBA" id="ARBA00012970"/>
    </source>
</evidence>
<accession>A0ABT7DS15</accession>
<keyword evidence="14" id="KW-1185">Reference proteome</keyword>
<evidence type="ECO:0000259" key="12">
    <source>
        <dbReference type="Pfam" id="PF05201"/>
    </source>
</evidence>
<dbReference type="Pfam" id="PF01488">
    <property type="entry name" value="Shikimate_DH"/>
    <property type="match status" value="1"/>
</dbReference>
<dbReference type="InterPro" id="IPR036291">
    <property type="entry name" value="NAD(P)-bd_dom_sf"/>
</dbReference>
<dbReference type="PIRSF" id="PIRSF000445">
    <property type="entry name" value="4pyrrol_synth_GluRdtase"/>
    <property type="match status" value="1"/>
</dbReference>
<organism evidence="13 14">
    <name type="scientific">Parachitinimonas caeni</name>
    <dbReference type="NCBI Taxonomy" id="3031301"/>
    <lineage>
        <taxon>Bacteria</taxon>
        <taxon>Pseudomonadati</taxon>
        <taxon>Pseudomonadota</taxon>
        <taxon>Betaproteobacteria</taxon>
        <taxon>Neisseriales</taxon>
        <taxon>Chitinibacteraceae</taxon>
        <taxon>Parachitinimonas</taxon>
    </lineage>
</organism>
<dbReference type="HAMAP" id="MF_00087">
    <property type="entry name" value="Glu_tRNA_reductase"/>
    <property type="match status" value="1"/>
</dbReference>
<evidence type="ECO:0000256" key="9">
    <source>
        <dbReference type="RuleBase" id="RU000584"/>
    </source>
</evidence>
<name>A0ABT7DS15_9NEIS</name>
<dbReference type="PROSITE" id="PS00747">
    <property type="entry name" value="GLUTR"/>
    <property type="match status" value="1"/>
</dbReference>
<dbReference type="Gene3D" id="3.40.50.720">
    <property type="entry name" value="NAD(P)-binding Rossmann-like Domain"/>
    <property type="match status" value="1"/>
</dbReference>
<dbReference type="SUPFAM" id="SSF69742">
    <property type="entry name" value="Glutamyl tRNA-reductase catalytic, N-terminal domain"/>
    <property type="match status" value="1"/>
</dbReference>
<evidence type="ECO:0000256" key="5">
    <source>
        <dbReference type="ARBA" id="ARBA00023002"/>
    </source>
</evidence>
<evidence type="ECO:0000256" key="4">
    <source>
        <dbReference type="ARBA" id="ARBA00022857"/>
    </source>
</evidence>
<comment type="domain">
    <text evidence="8">Possesses an unusual extended V-shaped dimeric structure with each monomer consisting of three distinct domains arranged along a curved 'spinal' alpha-helix. The N-terminal catalytic domain specifically recognizes the glutamate moiety of the substrate. The second domain is the NADPH-binding domain, and the third C-terminal domain is responsible for dimerization.</text>
</comment>
<dbReference type="Proteomes" id="UP001172778">
    <property type="component" value="Unassembled WGS sequence"/>
</dbReference>
<comment type="miscellaneous">
    <text evidence="8">During catalysis, the active site Cys acts as a nucleophile attacking the alpha-carbonyl group of tRNA-bound glutamate with the formation of a thioester intermediate between enzyme and glutamate, and the concomitant release of tRNA(Glu). The thioester intermediate is finally reduced by direct hydride transfer from NADPH, to form the product GSA.</text>
</comment>
<dbReference type="InterPro" id="IPR015895">
    <property type="entry name" value="4pyrrol_synth_GluRdtase_N"/>
</dbReference>
<keyword evidence="6 8" id="KW-0627">Porphyrin biosynthesis</keyword>
<feature type="binding site" evidence="8">
    <location>
        <position position="105"/>
    </location>
    <ligand>
        <name>substrate</name>
    </ligand>
</feature>
<evidence type="ECO:0000313" key="13">
    <source>
        <dbReference type="EMBL" id="MDK2122846.1"/>
    </source>
</evidence>
<keyword evidence="4 8" id="KW-0521">NADP</keyword>
<feature type="active site" description="Nucleophile" evidence="8">
    <location>
        <position position="50"/>
    </location>
</feature>
<feature type="binding site" evidence="8">
    <location>
        <begin position="110"/>
        <end position="112"/>
    </location>
    <ligand>
        <name>substrate</name>
    </ligand>
</feature>
<dbReference type="GO" id="GO:0008883">
    <property type="term" value="F:glutamyl-tRNA reductase activity"/>
    <property type="evidence" value="ECO:0007669"/>
    <property type="project" value="UniProtKB-EC"/>
</dbReference>
<evidence type="ECO:0000259" key="10">
    <source>
        <dbReference type="Pfam" id="PF00745"/>
    </source>
</evidence>